<name>A0ABQ6CCP0_9BURK</name>
<comment type="caution">
    <text evidence="2">The sequence shown here is derived from an EMBL/GenBank/DDBJ whole genome shotgun (WGS) entry which is preliminary data.</text>
</comment>
<dbReference type="Proteomes" id="UP001156903">
    <property type="component" value="Unassembled WGS sequence"/>
</dbReference>
<keyword evidence="1" id="KW-1133">Transmembrane helix</keyword>
<keyword evidence="3" id="KW-1185">Reference proteome</keyword>
<evidence type="ECO:0000313" key="2">
    <source>
        <dbReference type="EMBL" id="GLS16570.1"/>
    </source>
</evidence>
<protein>
    <submittedName>
        <fullName evidence="2">Uncharacterized protein</fullName>
    </submittedName>
</protein>
<organism evidence="2 3">
    <name type="scientific">Hydrogenophaga electricum</name>
    <dbReference type="NCBI Taxonomy" id="1230953"/>
    <lineage>
        <taxon>Bacteria</taxon>
        <taxon>Pseudomonadati</taxon>
        <taxon>Pseudomonadota</taxon>
        <taxon>Betaproteobacteria</taxon>
        <taxon>Burkholderiales</taxon>
        <taxon>Comamonadaceae</taxon>
        <taxon>Hydrogenophaga</taxon>
    </lineage>
</organism>
<sequence length="62" mass="6714">MARPESFRPVSTPHEVGAPVVTAPAPAGLGPGTFYPVGVEDIVRYVLSVALCVFWLWLWLCS</sequence>
<evidence type="ECO:0000313" key="3">
    <source>
        <dbReference type="Proteomes" id="UP001156903"/>
    </source>
</evidence>
<accession>A0ABQ6CCP0</accession>
<keyword evidence="1" id="KW-0472">Membrane</keyword>
<evidence type="ECO:0000256" key="1">
    <source>
        <dbReference type="SAM" id="Phobius"/>
    </source>
</evidence>
<feature type="transmembrane region" description="Helical" evidence="1">
    <location>
        <begin position="42"/>
        <end position="60"/>
    </location>
</feature>
<proteinExistence type="predicted"/>
<keyword evidence="1" id="KW-0812">Transmembrane</keyword>
<dbReference type="EMBL" id="BSPB01000065">
    <property type="protein sequence ID" value="GLS16570.1"/>
    <property type="molecule type" value="Genomic_DNA"/>
</dbReference>
<reference evidence="3" key="1">
    <citation type="journal article" date="2019" name="Int. J. Syst. Evol. Microbiol.">
        <title>The Global Catalogue of Microorganisms (GCM) 10K type strain sequencing project: providing services to taxonomists for standard genome sequencing and annotation.</title>
        <authorList>
            <consortium name="The Broad Institute Genomics Platform"/>
            <consortium name="The Broad Institute Genome Sequencing Center for Infectious Disease"/>
            <person name="Wu L."/>
            <person name="Ma J."/>
        </authorList>
    </citation>
    <scope>NUCLEOTIDE SEQUENCE [LARGE SCALE GENOMIC DNA]</scope>
    <source>
        <strain evidence="3">NBRC 109341</strain>
    </source>
</reference>
<gene>
    <name evidence="2" type="ORF">GCM10007935_40120</name>
</gene>